<evidence type="ECO:0000259" key="16">
    <source>
        <dbReference type="PROSITE" id="PS50867"/>
    </source>
</evidence>
<keyword evidence="4" id="KW-0678">Repressor</keyword>
<dbReference type="Pfam" id="PF18359">
    <property type="entry name" value="Tudor_5"/>
    <property type="match status" value="1"/>
</dbReference>
<dbReference type="CDD" id="cd10517">
    <property type="entry name" value="SET_SETDB1"/>
    <property type="match status" value="1"/>
</dbReference>
<dbReference type="InterPro" id="IPR001214">
    <property type="entry name" value="SET_dom"/>
</dbReference>
<feature type="compositionally biased region" description="Low complexity" evidence="14">
    <location>
        <begin position="812"/>
        <end position="828"/>
    </location>
</feature>
<evidence type="ECO:0000313" key="20">
    <source>
        <dbReference type="Proteomes" id="UP000807504"/>
    </source>
</evidence>
<dbReference type="InterPro" id="IPR001739">
    <property type="entry name" value="Methyl_CpG_DNA-bd"/>
</dbReference>
<evidence type="ECO:0000256" key="1">
    <source>
        <dbReference type="ARBA" id="ARBA00004123"/>
    </source>
</evidence>
<feature type="compositionally biased region" description="Basic and acidic residues" evidence="14">
    <location>
        <begin position="370"/>
        <end position="384"/>
    </location>
</feature>
<evidence type="ECO:0000259" key="18">
    <source>
        <dbReference type="PROSITE" id="PS50982"/>
    </source>
</evidence>
<evidence type="ECO:0000256" key="5">
    <source>
        <dbReference type="ARBA" id="ARBA00022603"/>
    </source>
</evidence>
<sequence length="1006" mass="114530">MDLRRKSKRSKNSYSSATKKKKTNQRLCKEKKRINDSKMPAFQSLNSECMMEVDEAPSLSNCEEVKKKANNVYEKLTTGVHSANDSAAKFDGLMNSCKTLVLFEAKNHSNISKLSDITKKAEELLKENQRFCKRYRYFLETKSFLFTTPLNTIKTHPEFHKISISLNAAATDWSVSPIQEVLNNDGLEVLTVLPPTKSKLPPAGVVKRKELLPGTEVWVMKSNLLDVFVQGTILSSCEADNKKWYKVRFDETKTIANKLYTAKQLAYRTNPDVILPVGTRIAARYSDGEEARIYAGIVAEPPKVTNQERYLIFFDDGYAQYIDNKDIYVVCYQSIDVADDVHENISEFIRTYLQKYPERPMVKLQKNEITKTEFDQSDTEEGKVKVSQHPRRKTGGSQFLTNGEKPRNTARKSTSLKPRESESTNVDKDNTPDIQSHLGYKDLHNLVSFVRVDYKTHVCSKACAEKASPAEFKGRNPLLIPIYVGWERQIWRYSGDSFSKIRLMYRAPCGRHLRNLGEILKFLILTESKLTIDYFTLNPFLVVFRTFRPKEIKYEHPDVTQGKENVPVRCVNSWENVAPPYVEYSPKRYPGKGVYLNEDKEFLVGCDCTDNCQTPELCECQRITSYAYSGHYNADVGYKFRRLKEPVVTGIFECNSKCKCGPHCGNRVVQNGMKVRLQMFKTKRKGWGIRCLDDIEAGAFICIYAGQLLTEQGADEDGNLFGDEYLAELDHIEVAEKLKEGYESGVSDIEDMEVDELKSDDEDYKMRDEEQSSSSSDSDVNVCDTDSEYETSLRSTAINSYSTRSRRKSLKLSDYSSLSSKNSQSNNKNSKKKNNKKKELPDLTASQDTFKLTPRPLSPASEEFLEKTELKRVPKVSEDDSSKAIAKKGSSTKHSGSAPPAIPSFKQKGHKSVRSYYGEDSLYIMDAKSKGNIGRYLNHSCAPNVFVQNVFVTSHDLRFPEVAFFAQNYILAGTELTWDYNYEVGSVEGKVMYCYCDARNCRGRLL</sequence>
<dbReference type="PANTHER" id="PTHR46024">
    <property type="entry name" value="HISTONE-LYSINE N-METHYLTRANSFERASE EGGLESS"/>
    <property type="match status" value="1"/>
</dbReference>
<keyword evidence="8" id="KW-0479">Metal-binding</keyword>
<evidence type="ECO:0000256" key="10">
    <source>
        <dbReference type="ARBA" id="ARBA00022833"/>
    </source>
</evidence>
<feature type="compositionally biased region" description="Basic and acidic residues" evidence="14">
    <location>
        <begin position="417"/>
        <end position="431"/>
    </location>
</feature>
<reference evidence="19" key="2">
    <citation type="submission" date="2020-06" db="EMBL/GenBank/DDBJ databases">
        <authorList>
            <person name="Sheffer M."/>
        </authorList>
    </citation>
    <scope>NUCLEOTIDE SEQUENCE</scope>
</reference>
<evidence type="ECO:0000256" key="8">
    <source>
        <dbReference type="ARBA" id="ARBA00022723"/>
    </source>
</evidence>
<feature type="compositionally biased region" description="Acidic residues" evidence="14">
    <location>
        <begin position="749"/>
        <end position="763"/>
    </location>
</feature>
<dbReference type="PANTHER" id="PTHR46024:SF1">
    <property type="entry name" value="HISTONE-LYSINE N-METHYLTRANSFERASE EGGLESS"/>
    <property type="match status" value="1"/>
</dbReference>
<dbReference type="SUPFAM" id="SSF82199">
    <property type="entry name" value="SET domain"/>
    <property type="match status" value="1"/>
</dbReference>
<comment type="subcellular location">
    <subcellularLocation>
        <location evidence="2">Chromosome</location>
    </subcellularLocation>
    <subcellularLocation>
        <location evidence="1">Nucleus</location>
    </subcellularLocation>
</comment>
<evidence type="ECO:0000256" key="11">
    <source>
        <dbReference type="ARBA" id="ARBA00022853"/>
    </source>
</evidence>
<gene>
    <name evidence="19" type="ORF">HNY73_000714</name>
</gene>
<keyword evidence="20" id="KW-1185">Reference proteome</keyword>
<dbReference type="EMBL" id="JABXBU010000001">
    <property type="protein sequence ID" value="KAF8796328.1"/>
    <property type="molecule type" value="Genomic_DNA"/>
</dbReference>
<organism evidence="19 20">
    <name type="scientific">Argiope bruennichi</name>
    <name type="common">Wasp spider</name>
    <name type="synonym">Aranea bruennichi</name>
    <dbReference type="NCBI Taxonomy" id="94029"/>
    <lineage>
        <taxon>Eukaryota</taxon>
        <taxon>Metazoa</taxon>
        <taxon>Ecdysozoa</taxon>
        <taxon>Arthropoda</taxon>
        <taxon>Chelicerata</taxon>
        <taxon>Arachnida</taxon>
        <taxon>Araneae</taxon>
        <taxon>Araneomorphae</taxon>
        <taxon>Entelegynae</taxon>
        <taxon>Araneoidea</taxon>
        <taxon>Araneidae</taxon>
        <taxon>Argiope</taxon>
    </lineage>
</organism>
<feature type="domain" description="MBD" evidence="18">
    <location>
        <begin position="472"/>
        <end position="542"/>
    </location>
</feature>
<dbReference type="InterPro" id="IPR051516">
    <property type="entry name" value="SETDB_methyltransferase"/>
</dbReference>
<dbReference type="GO" id="GO:0046974">
    <property type="term" value="F:histone H3K9 methyltransferase activity"/>
    <property type="evidence" value="ECO:0007669"/>
    <property type="project" value="TreeGrafter"/>
</dbReference>
<dbReference type="Gene3D" id="2.170.270.10">
    <property type="entry name" value="SET domain"/>
    <property type="match status" value="2"/>
</dbReference>
<dbReference type="SMART" id="SM00468">
    <property type="entry name" value="PreSET"/>
    <property type="match status" value="1"/>
</dbReference>
<keyword evidence="3" id="KW-0158">Chromosome</keyword>
<dbReference type="GO" id="GO:0005634">
    <property type="term" value="C:nucleus"/>
    <property type="evidence" value="ECO:0007669"/>
    <property type="project" value="UniProtKB-SubCell"/>
</dbReference>
<dbReference type="GO" id="GO:0003677">
    <property type="term" value="F:DNA binding"/>
    <property type="evidence" value="ECO:0007669"/>
    <property type="project" value="InterPro"/>
</dbReference>
<protein>
    <submittedName>
        <fullName evidence="19">Histone-lysine N-methyltransferase SETDB1 like protein</fullName>
    </submittedName>
</protein>
<evidence type="ECO:0000259" key="17">
    <source>
        <dbReference type="PROSITE" id="PS50868"/>
    </source>
</evidence>
<dbReference type="SMART" id="SM00391">
    <property type="entry name" value="MBD"/>
    <property type="match status" value="1"/>
</dbReference>
<evidence type="ECO:0000313" key="19">
    <source>
        <dbReference type="EMBL" id="KAF8796328.1"/>
    </source>
</evidence>
<dbReference type="PROSITE" id="PS50982">
    <property type="entry name" value="MBD"/>
    <property type="match status" value="1"/>
</dbReference>
<dbReference type="InterPro" id="IPR003616">
    <property type="entry name" value="Post-SET_dom"/>
</dbReference>
<dbReference type="Pfam" id="PF00856">
    <property type="entry name" value="SET"/>
    <property type="match status" value="1"/>
</dbReference>
<dbReference type="AlphaFoldDB" id="A0A8T0G1J8"/>
<evidence type="ECO:0000256" key="13">
    <source>
        <dbReference type="ARBA" id="ARBA00023242"/>
    </source>
</evidence>
<dbReference type="GO" id="GO:0005694">
    <property type="term" value="C:chromosome"/>
    <property type="evidence" value="ECO:0007669"/>
    <property type="project" value="UniProtKB-SubCell"/>
</dbReference>
<keyword evidence="6" id="KW-0808">Transferase</keyword>
<feature type="domain" description="Post-SET" evidence="17">
    <location>
        <begin position="990"/>
        <end position="1006"/>
    </location>
</feature>
<keyword evidence="10" id="KW-0862">Zinc</keyword>
<dbReference type="GO" id="GO:0070828">
    <property type="term" value="P:heterochromatin organization"/>
    <property type="evidence" value="ECO:0007669"/>
    <property type="project" value="TreeGrafter"/>
</dbReference>
<keyword evidence="12" id="KW-0175">Coiled coil</keyword>
<dbReference type="SMART" id="SM00317">
    <property type="entry name" value="SET"/>
    <property type="match status" value="1"/>
</dbReference>
<accession>A0A8T0G1J8</accession>
<dbReference type="PROSITE" id="PS50280">
    <property type="entry name" value="SET"/>
    <property type="match status" value="1"/>
</dbReference>
<feature type="domain" description="SET" evidence="15">
    <location>
        <begin position="675"/>
        <end position="981"/>
    </location>
</feature>
<feature type="region of interest" description="Disordered" evidence="14">
    <location>
        <begin position="809"/>
        <end position="909"/>
    </location>
</feature>
<evidence type="ECO:0000256" key="2">
    <source>
        <dbReference type="ARBA" id="ARBA00004286"/>
    </source>
</evidence>
<keyword evidence="11" id="KW-0156">Chromatin regulator</keyword>
<dbReference type="InterPro" id="IPR041291">
    <property type="entry name" value="TUDOR_5"/>
</dbReference>
<evidence type="ECO:0000256" key="14">
    <source>
        <dbReference type="SAM" id="MobiDB-lite"/>
    </source>
</evidence>
<proteinExistence type="predicted"/>
<feature type="compositionally biased region" description="Basic and acidic residues" evidence="14">
    <location>
        <begin position="864"/>
        <end position="882"/>
    </location>
</feature>
<feature type="region of interest" description="Disordered" evidence="14">
    <location>
        <begin position="749"/>
        <end position="789"/>
    </location>
</feature>
<feature type="domain" description="Pre-SET" evidence="16">
    <location>
        <begin position="604"/>
        <end position="672"/>
    </location>
</feature>
<keyword evidence="7" id="KW-0949">S-adenosyl-L-methionine</keyword>
<dbReference type="Proteomes" id="UP000807504">
    <property type="component" value="Unassembled WGS sequence"/>
</dbReference>
<dbReference type="InterPro" id="IPR007728">
    <property type="entry name" value="Pre-SET_dom"/>
</dbReference>
<evidence type="ECO:0000256" key="6">
    <source>
        <dbReference type="ARBA" id="ARBA00022679"/>
    </source>
</evidence>
<dbReference type="Gene3D" id="2.30.30.140">
    <property type="match status" value="1"/>
</dbReference>
<dbReference type="SUPFAM" id="SSF54171">
    <property type="entry name" value="DNA-binding domain"/>
    <property type="match status" value="1"/>
</dbReference>
<feature type="region of interest" description="Disordered" evidence="14">
    <location>
        <begin position="370"/>
        <end position="433"/>
    </location>
</feature>
<dbReference type="Pfam" id="PF01429">
    <property type="entry name" value="MBD"/>
    <property type="match status" value="1"/>
</dbReference>
<dbReference type="GO" id="GO:0032259">
    <property type="term" value="P:methylation"/>
    <property type="evidence" value="ECO:0007669"/>
    <property type="project" value="UniProtKB-KW"/>
</dbReference>
<reference evidence="19" key="1">
    <citation type="journal article" date="2020" name="bioRxiv">
        <title>Chromosome-level reference genome of the European wasp spider Argiope bruennichi: a resource for studies on range expansion and evolutionary adaptation.</title>
        <authorList>
            <person name="Sheffer M.M."/>
            <person name="Hoppe A."/>
            <person name="Krehenwinkel H."/>
            <person name="Uhl G."/>
            <person name="Kuss A.W."/>
            <person name="Jensen L."/>
            <person name="Jensen C."/>
            <person name="Gillespie R.G."/>
            <person name="Hoff K.J."/>
            <person name="Prost S."/>
        </authorList>
    </citation>
    <scope>NUCLEOTIDE SEQUENCE</scope>
</reference>
<dbReference type="CDD" id="cd20382">
    <property type="entry name" value="Tudor_SETDB1_rpt1"/>
    <property type="match status" value="1"/>
</dbReference>
<dbReference type="PROSITE" id="PS50867">
    <property type="entry name" value="PRE_SET"/>
    <property type="match status" value="1"/>
</dbReference>
<feature type="compositionally biased region" description="Basic residues" evidence="14">
    <location>
        <begin position="18"/>
        <end position="28"/>
    </location>
</feature>
<dbReference type="GO" id="GO:0010629">
    <property type="term" value="P:negative regulation of gene expression"/>
    <property type="evidence" value="ECO:0007669"/>
    <property type="project" value="TreeGrafter"/>
</dbReference>
<keyword evidence="9" id="KW-0677">Repeat</keyword>
<dbReference type="Pfam" id="PF05033">
    <property type="entry name" value="Pre-SET"/>
    <property type="match status" value="1"/>
</dbReference>
<comment type="caution">
    <text evidence="19">The sequence shown here is derived from an EMBL/GenBank/DDBJ whole genome shotgun (WGS) entry which is preliminary data.</text>
</comment>
<evidence type="ECO:0000256" key="4">
    <source>
        <dbReference type="ARBA" id="ARBA00022491"/>
    </source>
</evidence>
<evidence type="ECO:0000256" key="7">
    <source>
        <dbReference type="ARBA" id="ARBA00022691"/>
    </source>
</evidence>
<evidence type="ECO:0000256" key="12">
    <source>
        <dbReference type="ARBA" id="ARBA00023054"/>
    </source>
</evidence>
<evidence type="ECO:0000256" key="3">
    <source>
        <dbReference type="ARBA" id="ARBA00022454"/>
    </source>
</evidence>
<feature type="compositionally biased region" description="Basic residues" evidence="14">
    <location>
        <begin position="1"/>
        <end position="11"/>
    </location>
</feature>
<dbReference type="InterPro" id="IPR046341">
    <property type="entry name" value="SET_dom_sf"/>
</dbReference>
<keyword evidence="5" id="KW-0489">Methyltransferase</keyword>
<name>A0A8T0G1J8_ARGBR</name>
<evidence type="ECO:0000256" key="9">
    <source>
        <dbReference type="ARBA" id="ARBA00022737"/>
    </source>
</evidence>
<dbReference type="InterPro" id="IPR016177">
    <property type="entry name" value="DNA-bd_dom_sf"/>
</dbReference>
<feature type="region of interest" description="Disordered" evidence="14">
    <location>
        <begin position="1"/>
        <end position="28"/>
    </location>
</feature>
<keyword evidence="13" id="KW-0539">Nucleus</keyword>
<evidence type="ECO:0000259" key="15">
    <source>
        <dbReference type="PROSITE" id="PS50280"/>
    </source>
</evidence>
<dbReference type="GO" id="GO:0008270">
    <property type="term" value="F:zinc ion binding"/>
    <property type="evidence" value="ECO:0007669"/>
    <property type="project" value="InterPro"/>
</dbReference>
<dbReference type="PROSITE" id="PS50868">
    <property type="entry name" value="POST_SET"/>
    <property type="match status" value="1"/>
</dbReference>